<proteinExistence type="predicted"/>
<name>A0A0E9WR25_ANGAN</name>
<evidence type="ECO:0000313" key="1">
    <source>
        <dbReference type="EMBL" id="JAH92726.1"/>
    </source>
</evidence>
<dbReference type="EMBL" id="GBXM01015851">
    <property type="protein sequence ID" value="JAH92726.1"/>
    <property type="molecule type" value="Transcribed_RNA"/>
</dbReference>
<protein>
    <submittedName>
        <fullName evidence="1">Uncharacterized protein</fullName>
    </submittedName>
</protein>
<organism evidence="1">
    <name type="scientific">Anguilla anguilla</name>
    <name type="common">European freshwater eel</name>
    <name type="synonym">Muraena anguilla</name>
    <dbReference type="NCBI Taxonomy" id="7936"/>
    <lineage>
        <taxon>Eukaryota</taxon>
        <taxon>Metazoa</taxon>
        <taxon>Chordata</taxon>
        <taxon>Craniata</taxon>
        <taxon>Vertebrata</taxon>
        <taxon>Euteleostomi</taxon>
        <taxon>Actinopterygii</taxon>
        <taxon>Neopterygii</taxon>
        <taxon>Teleostei</taxon>
        <taxon>Anguilliformes</taxon>
        <taxon>Anguillidae</taxon>
        <taxon>Anguilla</taxon>
    </lineage>
</organism>
<reference evidence="1" key="2">
    <citation type="journal article" date="2015" name="Fish Shellfish Immunol.">
        <title>Early steps in the European eel (Anguilla anguilla)-Vibrio vulnificus interaction in the gills: Role of the RtxA13 toxin.</title>
        <authorList>
            <person name="Callol A."/>
            <person name="Pajuelo D."/>
            <person name="Ebbesson L."/>
            <person name="Teles M."/>
            <person name="MacKenzie S."/>
            <person name="Amaro C."/>
        </authorList>
    </citation>
    <scope>NUCLEOTIDE SEQUENCE</scope>
</reference>
<sequence length="109" mass="11895">MDKTTGVLKGTNSYLFNVKQGPKEIGADFILGSGKTPKHGRHLQLATACLSSWYSTLGGDTMDPPLNFRYQRAAENRAEKYSLIPFSNGSLLQHIILLPGLTTANHCVC</sequence>
<reference evidence="1" key="1">
    <citation type="submission" date="2014-11" db="EMBL/GenBank/DDBJ databases">
        <authorList>
            <person name="Amaro Gonzalez C."/>
        </authorList>
    </citation>
    <scope>NUCLEOTIDE SEQUENCE</scope>
</reference>
<accession>A0A0E9WR25</accession>
<dbReference type="AlphaFoldDB" id="A0A0E9WR25"/>